<gene>
    <name evidence="1" type="ORF">SAMN05216521_11092</name>
</gene>
<dbReference type="InterPro" id="IPR021146">
    <property type="entry name" value="Phage_gp6-like_head-tail"/>
</dbReference>
<accession>A0A227L4U5</accession>
<evidence type="ECO:0000313" key="2">
    <source>
        <dbReference type="Proteomes" id="UP000182121"/>
    </source>
</evidence>
<proteinExistence type="predicted"/>
<reference evidence="1 2" key="1">
    <citation type="submission" date="2016-10" db="EMBL/GenBank/DDBJ databases">
        <authorList>
            <person name="Varghese N."/>
            <person name="Submissions S."/>
        </authorList>
    </citation>
    <scope>NUCLEOTIDE SEQUENCE [LARGE SCALE GENOMIC DNA]</scope>
    <source>
        <strain evidence="1 2">NLAE-zl-C196</strain>
    </source>
</reference>
<dbReference type="Proteomes" id="UP000182121">
    <property type="component" value="Unassembled WGS sequence"/>
</dbReference>
<dbReference type="Gene3D" id="1.10.246.150">
    <property type="match status" value="1"/>
</dbReference>
<dbReference type="AlphaFoldDB" id="A0A227L4U5"/>
<dbReference type="EMBL" id="FOIO01000109">
    <property type="protein sequence ID" value="SEU20962.1"/>
    <property type="molecule type" value="Genomic_DNA"/>
</dbReference>
<name>A0A227L4U5_9FIRM</name>
<organism evidence="1 2">
    <name type="scientific">Enterocloster clostridioformis</name>
    <dbReference type="NCBI Taxonomy" id="1531"/>
    <lineage>
        <taxon>Bacteria</taxon>
        <taxon>Bacillati</taxon>
        <taxon>Bacillota</taxon>
        <taxon>Clostridia</taxon>
        <taxon>Lachnospirales</taxon>
        <taxon>Lachnospiraceae</taxon>
        <taxon>Enterocloster</taxon>
    </lineage>
</organism>
<dbReference type="RefSeq" id="WP_027640404.1">
    <property type="nucleotide sequence ID" value="NZ_CAJUGB010000079.1"/>
</dbReference>
<dbReference type="Pfam" id="PF05135">
    <property type="entry name" value="Phage_connect_1"/>
    <property type="match status" value="1"/>
</dbReference>
<comment type="caution">
    <text evidence="1">The sequence shown here is derived from an EMBL/GenBank/DDBJ whole genome shotgun (WGS) entry which is preliminary data.</text>
</comment>
<evidence type="ECO:0000313" key="1">
    <source>
        <dbReference type="EMBL" id="SEU20962.1"/>
    </source>
</evidence>
<sequence>MDLKKLKGLLGIPESDTTQDAALQFLMEDVDETIQNYCNLKAVPAGLTSTSYRMAMDLYRYERPGDGDAPARVSSISEGDTSTSFANASDALSGGILKDYQGQLNRYRKLGW</sequence>
<dbReference type="STRING" id="1280695.GCA_000424325_00376"/>
<protein>
    <submittedName>
        <fullName evidence="1">Phage gp6-like head-tail connector protein</fullName>
    </submittedName>
</protein>
<dbReference type="InterPro" id="IPR053746">
    <property type="entry name" value="Viral_HT_Connector_Assembly"/>
</dbReference>